<dbReference type="EMBL" id="MW435853">
    <property type="protein sequence ID" value="QQV92594.1"/>
    <property type="molecule type" value="Genomic_DNA"/>
</dbReference>
<dbReference type="Proteomes" id="UP000596355">
    <property type="component" value="Segment"/>
</dbReference>
<gene>
    <name evidence="2" type="primary">258</name>
    <name evidence="2" type="ORF">SEA_MEGANTHEEKILLA_258</name>
</gene>
<protein>
    <submittedName>
        <fullName evidence="2">Uncharacterized protein</fullName>
    </submittedName>
</protein>
<name>A0A7U0J5Y0_9CAUD</name>
<evidence type="ECO:0000313" key="2">
    <source>
        <dbReference type="EMBL" id="QQV92594.1"/>
    </source>
</evidence>
<feature type="coiled-coil region" evidence="1">
    <location>
        <begin position="6"/>
        <end position="33"/>
    </location>
</feature>
<organism evidence="2 3">
    <name type="scientific">Streptomyces phage MeganTheeKilla</name>
    <dbReference type="NCBI Taxonomy" id="2801897"/>
    <lineage>
        <taxon>Viruses</taxon>
        <taxon>Duplodnaviria</taxon>
        <taxon>Heunggongvirae</taxon>
        <taxon>Uroviricota</taxon>
        <taxon>Caudoviricetes</taxon>
        <taxon>Stanwilliamsviridae</taxon>
        <taxon>Loccivirinae</taxon>
        <taxon>Gilsonvirus</taxon>
        <taxon>Gilsonvirus gilson</taxon>
    </lineage>
</organism>
<evidence type="ECO:0000313" key="3">
    <source>
        <dbReference type="Proteomes" id="UP000596355"/>
    </source>
</evidence>
<proteinExistence type="predicted"/>
<sequence>MDNITRKVALAELRKLKEREAEYRAEVDEWYRAGDGRSPRWITRPNGRRVNVGGKGYAFPYCPHGKSLWTDYDNICGGCEDGYSVYQLALWSAQEKVSEYNKRADWLLSAPDAFRRSDMYRDLIDWVVAPIQ</sequence>
<reference evidence="2 3" key="1">
    <citation type="submission" date="2021-01" db="EMBL/GenBank/DDBJ databases">
        <authorList>
            <person name="Olabode J."/>
            <person name="Purtell M.C."/>
            <person name="Talati K."/>
            <person name="Shaffer C.D."/>
            <person name="Weston-Hafer K.A."/>
            <person name="Garlena R.A."/>
            <person name="Russell D.A."/>
            <person name="Pope W.H."/>
            <person name="Jacobs-Sera D."/>
            <person name="Hatfull G.F."/>
        </authorList>
    </citation>
    <scope>NUCLEOTIDE SEQUENCE [LARGE SCALE GENOMIC DNA]</scope>
</reference>
<accession>A0A7U0J5Y0</accession>
<evidence type="ECO:0000256" key="1">
    <source>
        <dbReference type="SAM" id="Coils"/>
    </source>
</evidence>
<keyword evidence="1" id="KW-0175">Coiled coil</keyword>